<dbReference type="InterPro" id="IPR009057">
    <property type="entry name" value="Homeodomain-like_sf"/>
</dbReference>
<dbReference type="PROSITE" id="PS50090">
    <property type="entry name" value="MYB_LIKE"/>
    <property type="match status" value="2"/>
</dbReference>
<keyword evidence="10" id="KW-1185">Reference proteome</keyword>
<dbReference type="STRING" id="4538.I1NMA2"/>
<reference evidence="9 10" key="2">
    <citation type="submission" date="2018-04" db="EMBL/GenBank/DDBJ databases">
        <title>OglaRS2 (Oryza glaberrima Reference Sequence Version 2).</title>
        <authorList>
            <person name="Zhang J."/>
            <person name="Kudrna D."/>
            <person name="Lee S."/>
            <person name="Talag J."/>
            <person name="Rajasekar S."/>
            <person name="Wing R.A."/>
        </authorList>
    </citation>
    <scope>NUCLEOTIDE SEQUENCE [LARGE SCALE GENOMIC DNA]</scope>
    <source>
        <strain evidence="9 10">cv. IRGC 96717</strain>
    </source>
</reference>
<protein>
    <submittedName>
        <fullName evidence="9">Uncharacterized protein</fullName>
    </submittedName>
</protein>
<dbReference type="AlphaFoldDB" id="I1NMA2"/>
<evidence type="ECO:0000313" key="9">
    <source>
        <dbReference type="EnsemblPlants" id="ORGLA01G0099200.1"/>
    </source>
</evidence>
<feature type="domain" description="HTH myb-type" evidence="8">
    <location>
        <begin position="125"/>
        <end position="152"/>
    </location>
</feature>
<evidence type="ECO:0000313" key="10">
    <source>
        <dbReference type="Proteomes" id="UP000007306"/>
    </source>
</evidence>
<evidence type="ECO:0000256" key="5">
    <source>
        <dbReference type="ARBA" id="ARBA00023242"/>
    </source>
</evidence>
<feature type="domain" description="Myb-like" evidence="7">
    <location>
        <begin position="9"/>
        <end position="61"/>
    </location>
</feature>
<dbReference type="PANTHER" id="PTHR47999:SF110">
    <property type="entry name" value="OS01G0305900 PROTEIN"/>
    <property type="match status" value="1"/>
</dbReference>
<dbReference type="InterPro" id="IPR017930">
    <property type="entry name" value="Myb_dom"/>
</dbReference>
<accession>I1NMA2</accession>
<dbReference type="InterPro" id="IPR001005">
    <property type="entry name" value="SANT/Myb"/>
</dbReference>
<dbReference type="Pfam" id="PF00249">
    <property type="entry name" value="Myb_DNA-binding"/>
    <property type="match status" value="2"/>
</dbReference>
<dbReference type="InterPro" id="IPR015495">
    <property type="entry name" value="Myb_TF_plants"/>
</dbReference>
<evidence type="ECO:0000256" key="6">
    <source>
        <dbReference type="SAM" id="MobiDB-lite"/>
    </source>
</evidence>
<keyword evidence="3" id="KW-0238">DNA-binding</keyword>
<dbReference type="EnsemblPlants" id="ORGLA01G0099200.1">
    <property type="protein sequence ID" value="ORGLA01G0099200.1"/>
    <property type="gene ID" value="ORGLA01G0099200"/>
</dbReference>
<dbReference type="Proteomes" id="UP000007306">
    <property type="component" value="Chromosome 1"/>
</dbReference>
<proteinExistence type="predicted"/>
<organism evidence="9 10">
    <name type="scientific">Oryza glaberrima</name>
    <name type="common">African rice</name>
    <dbReference type="NCBI Taxonomy" id="4538"/>
    <lineage>
        <taxon>Eukaryota</taxon>
        <taxon>Viridiplantae</taxon>
        <taxon>Streptophyta</taxon>
        <taxon>Embryophyta</taxon>
        <taxon>Tracheophyta</taxon>
        <taxon>Spermatophyta</taxon>
        <taxon>Magnoliopsida</taxon>
        <taxon>Liliopsida</taxon>
        <taxon>Poales</taxon>
        <taxon>Poaceae</taxon>
        <taxon>BOP clade</taxon>
        <taxon>Oryzoideae</taxon>
        <taxon>Oryzeae</taxon>
        <taxon>Oryzinae</taxon>
        <taxon>Oryza</taxon>
    </lineage>
</organism>
<dbReference type="HOGENOM" id="CLU_028567_6_3_1"/>
<dbReference type="eggNOG" id="KOG0048">
    <property type="taxonomic scope" value="Eukaryota"/>
</dbReference>
<evidence type="ECO:0000259" key="8">
    <source>
        <dbReference type="PROSITE" id="PS51294"/>
    </source>
</evidence>
<dbReference type="SUPFAM" id="SSF46689">
    <property type="entry name" value="Homeodomain-like"/>
    <property type="match status" value="2"/>
</dbReference>
<feature type="compositionally biased region" description="Basic and acidic residues" evidence="6">
    <location>
        <begin position="188"/>
        <end position="211"/>
    </location>
</feature>
<name>I1NMA2_ORYGL</name>
<dbReference type="CDD" id="cd00167">
    <property type="entry name" value="SANT"/>
    <property type="match status" value="2"/>
</dbReference>
<dbReference type="FunFam" id="1.10.10.60:FF:000121">
    <property type="entry name" value="Myb transcription factor"/>
    <property type="match status" value="1"/>
</dbReference>
<evidence type="ECO:0000256" key="2">
    <source>
        <dbReference type="ARBA" id="ARBA00023015"/>
    </source>
</evidence>
<keyword evidence="5" id="KW-0539">Nucleus</keyword>
<dbReference type="PROSITE" id="PS51294">
    <property type="entry name" value="HTH_MYB"/>
    <property type="match status" value="2"/>
</dbReference>
<feature type="region of interest" description="Disordered" evidence="6">
    <location>
        <begin position="167"/>
        <end position="296"/>
    </location>
</feature>
<keyword evidence="4" id="KW-0804">Transcription</keyword>
<evidence type="ECO:0000256" key="3">
    <source>
        <dbReference type="ARBA" id="ARBA00023125"/>
    </source>
</evidence>
<evidence type="ECO:0000256" key="1">
    <source>
        <dbReference type="ARBA" id="ARBA00004123"/>
    </source>
</evidence>
<keyword evidence="2" id="KW-0805">Transcription regulation</keyword>
<dbReference type="SMART" id="SM00717">
    <property type="entry name" value="SANT"/>
    <property type="match status" value="2"/>
</dbReference>
<reference evidence="9" key="1">
    <citation type="submission" date="2015-06" db="UniProtKB">
        <authorList>
            <consortium name="EnsemblPlants"/>
        </authorList>
    </citation>
    <scope>IDENTIFICATION</scope>
</reference>
<dbReference type="OMA" id="FANDDMW"/>
<evidence type="ECO:0000259" key="7">
    <source>
        <dbReference type="PROSITE" id="PS50090"/>
    </source>
</evidence>
<feature type="compositionally biased region" description="Low complexity" evidence="6">
    <location>
        <begin position="249"/>
        <end position="292"/>
    </location>
</feature>
<feature type="domain" description="HTH myb-type" evidence="8">
    <location>
        <begin position="9"/>
        <end position="65"/>
    </location>
</feature>
<comment type="subcellular location">
    <subcellularLocation>
        <location evidence="1">Nucleus</location>
    </subcellularLocation>
</comment>
<dbReference type="GO" id="GO:0003677">
    <property type="term" value="F:DNA binding"/>
    <property type="evidence" value="ECO:0007669"/>
    <property type="project" value="UniProtKB-KW"/>
</dbReference>
<dbReference type="Gramene" id="ORGLA01G0099200.1">
    <property type="protein sequence ID" value="ORGLA01G0099200.1"/>
    <property type="gene ID" value="ORGLA01G0099200"/>
</dbReference>
<evidence type="ECO:0000256" key="4">
    <source>
        <dbReference type="ARBA" id="ARBA00023163"/>
    </source>
</evidence>
<dbReference type="GO" id="GO:0005634">
    <property type="term" value="C:nucleus"/>
    <property type="evidence" value="ECO:0007669"/>
    <property type="project" value="UniProtKB-SubCell"/>
</dbReference>
<dbReference type="PANTHER" id="PTHR47999">
    <property type="entry name" value="TRANSCRIPTION FACTOR MYB8-RELATED-RELATED"/>
    <property type="match status" value="1"/>
</dbReference>
<feature type="domain" description="Myb-like" evidence="7">
    <location>
        <begin position="62"/>
        <end position="148"/>
    </location>
</feature>
<dbReference type="Gene3D" id="1.10.10.60">
    <property type="entry name" value="Homeodomain-like"/>
    <property type="match status" value="2"/>
</dbReference>
<sequence length="353" mass="37670">MGRAPCCEKVGLRRGRWTKEEDEKLARYIRENGEGAWRSMPKNAGLLRCGKSCRLRWINYLRADLKRGNISPQEEDIILNLHATLGNRRMEMHTEMLSATGFNLAQRKFPMLLTDDTDGGLSCLWSLIAGHLPGRTDNEIKNYWNSHLSRKGYEFLRGGGGGAVVDVDLSKLPGGGKRRGGRTGRSSSGKEKTRTKEKDKAPAPEAAHNDDGGGGGGGGIDNVSAASHSHREEQAQASASGLTSDGLEEGPLGLSEEMVSGPVGPVSPKPEVGQDGSSAESGCCGPSGPSGPTEAVGQDMGDKSMDWDLVGLDDGFANDDMWGSLSWDYGELVGPDGVHQGEVLSDLFFLGNL</sequence>